<organism evidence="1 2">
    <name type="scientific">Leptospira bouyouniensis</name>
    <dbReference type="NCBI Taxonomy" id="2484911"/>
    <lineage>
        <taxon>Bacteria</taxon>
        <taxon>Pseudomonadati</taxon>
        <taxon>Spirochaetota</taxon>
        <taxon>Spirochaetia</taxon>
        <taxon>Leptospirales</taxon>
        <taxon>Leptospiraceae</taxon>
        <taxon>Leptospira</taxon>
    </lineage>
</organism>
<dbReference type="EMBL" id="RQFT01000015">
    <property type="protein sequence ID" value="TGL02335.1"/>
    <property type="molecule type" value="Genomic_DNA"/>
</dbReference>
<protein>
    <submittedName>
        <fullName evidence="1">Uncharacterized protein</fullName>
    </submittedName>
</protein>
<dbReference type="AlphaFoldDB" id="A0A7I0HMZ0"/>
<comment type="caution">
    <text evidence="1">The sequence shown here is derived from an EMBL/GenBank/DDBJ whole genome shotgun (WGS) entry which is preliminary data.</text>
</comment>
<proteinExistence type="predicted"/>
<dbReference type="NCBIfam" id="TIGR04326">
    <property type="entry name" value="O_ant_LIC13510"/>
    <property type="match status" value="1"/>
</dbReference>
<accession>A0A7I0HMZ0</accession>
<dbReference type="InterPro" id="IPR027613">
    <property type="entry name" value="O_ant_LIC13510"/>
</dbReference>
<dbReference type="Proteomes" id="UP000297641">
    <property type="component" value="Unassembled WGS sequence"/>
</dbReference>
<evidence type="ECO:0000313" key="2">
    <source>
        <dbReference type="Proteomes" id="UP000297641"/>
    </source>
</evidence>
<sequence>MLSQTKNLKTKEKSRTNQILIWTESSNPPKFDGLVFLWNLYQKSTKEIISVPYELEVNAFFFRERYLNLIDKVSNIQIHKKDIDSYFRIDDTFSLWWMNLSFEKNYGKSDLFSNSIKLVVLEYYLEEIECSLVKLSQPATKELVKYLTLRFKKVSFLNLTYIDYNNRFKHILGLRKIKSILPYFVLGLISIFRYVKFCGGINFRSNHSQDLAEKLYIYDYFFHLLTEENESEFKSAYWGTLPNLINRNQIEVTYSHIYVPSKTYPTIKVAKKKIDEFNQSIDSKVKHKLVEQITISVLWQVIYHYIKFSLIYLFCVSFRFKPLLDKKELRPSLYLWNELKDSMLGSIAVQNLFTYFTIKSRVETATKNAILVYLLENQNWEKVLVYHWKKVISKKIYAVTHATVRFWDLRYSFRMNLSGFRQNECKPEKIVYNGPLSKKGLLDFGYKEEDLVPGEALRFLGLETLRKNKIQSKQNPIFLVFTDYLFSVSKFQLELLESLHLPYRVIVKPHPACPIDKYNFPNLNFEITMEHSETLLKTASIVFTSNVTSAALEAYYLGLPVISARDPKEVNLSPLFGVKDVHFVSSKEELKKSIETIEKDGIRSKRNPVFFTNSNLEKWKKILNVSIVLFYFGNMI</sequence>
<name>A0A7I0HMZ0_9LEPT</name>
<gene>
    <name evidence="1" type="ORF">EHQ43_18425</name>
</gene>
<evidence type="ECO:0000313" key="1">
    <source>
        <dbReference type="EMBL" id="TGL02335.1"/>
    </source>
</evidence>
<reference evidence="1 2" key="1">
    <citation type="journal article" date="2019" name="PLoS Negl. Trop. Dis.">
        <title>Revisiting the worldwide diversity of Leptospira species in the environment.</title>
        <authorList>
            <person name="Vincent A.T."/>
            <person name="Schiettekatte O."/>
            <person name="Bourhy P."/>
            <person name="Veyrier F.J."/>
            <person name="Picardeau M."/>
        </authorList>
    </citation>
    <scope>NUCLEOTIDE SEQUENCE [LARGE SCALE GENOMIC DNA]</scope>
    <source>
        <strain evidence="1 2">201800273</strain>
    </source>
</reference>